<dbReference type="RefSeq" id="WP_136774601.1">
    <property type="nucleotide sequence ID" value="NZ_CP156074.1"/>
</dbReference>
<feature type="compositionally biased region" description="Pro residues" evidence="1">
    <location>
        <begin position="36"/>
        <end position="48"/>
    </location>
</feature>
<evidence type="ECO:0000256" key="1">
    <source>
        <dbReference type="SAM" id="MobiDB-lite"/>
    </source>
</evidence>
<dbReference type="EMBL" id="SUMF01000029">
    <property type="protein sequence ID" value="TJZ66841.1"/>
    <property type="molecule type" value="Genomic_DNA"/>
</dbReference>
<name>A0A4U0PFX0_9NEIS</name>
<protein>
    <recommendedName>
        <fullName evidence="5">Transferrin-binding protein-like solute binding protein</fullName>
    </recommendedName>
</protein>
<evidence type="ECO:0008006" key="5">
    <source>
        <dbReference type="Google" id="ProtNLM"/>
    </source>
</evidence>
<sequence length="266" mass="26731">MNYKAASVTLALTSVFSLGLISCNGPADGTGGGDPSPTPTTAPTPTPVPAQGIYRGSTSDSRQTTTLIVPSGQFYTWYTTKLSSSIIGGGVEGVLSASDGTLASNNAVDYNIELGTISPASITGSYTEQSTISGSLTYGQNADTVTFSANYDSAYENTPSLAAVAGSYDGLASSPGGTEVVVLTVDSDGKVTGVDTAGCAFSGTVTPDATHNYYAISTTFGVAPCVSAGLTFTGVALYETSGGRLLGMAPNSSRTGGVIFNVVKRP</sequence>
<evidence type="ECO:0000313" key="4">
    <source>
        <dbReference type="Proteomes" id="UP000310016"/>
    </source>
</evidence>
<keyword evidence="2" id="KW-0732">Signal</keyword>
<evidence type="ECO:0000256" key="2">
    <source>
        <dbReference type="SAM" id="SignalP"/>
    </source>
</evidence>
<accession>A0A4U0PFX0</accession>
<reference evidence="3 4" key="1">
    <citation type="submission" date="2019-04" db="EMBL/GenBank/DDBJ databases">
        <title>Chitiniphilus eburnea sp. nov., a novel chitinolytic bacterium isolated from aquaculture sludge.</title>
        <authorList>
            <person name="Sheng M."/>
        </authorList>
    </citation>
    <scope>NUCLEOTIDE SEQUENCE [LARGE SCALE GENOMIC DNA]</scope>
    <source>
        <strain evidence="3 4">HX-2-15</strain>
    </source>
</reference>
<gene>
    <name evidence="3" type="ORF">FAZ21_16795</name>
</gene>
<organism evidence="3 4">
    <name type="scientific">Chitiniphilus eburneus</name>
    <dbReference type="NCBI Taxonomy" id="2571148"/>
    <lineage>
        <taxon>Bacteria</taxon>
        <taxon>Pseudomonadati</taxon>
        <taxon>Pseudomonadota</taxon>
        <taxon>Betaproteobacteria</taxon>
        <taxon>Neisseriales</taxon>
        <taxon>Chitinibacteraceae</taxon>
        <taxon>Chitiniphilus</taxon>
    </lineage>
</organism>
<keyword evidence="4" id="KW-1185">Reference proteome</keyword>
<comment type="caution">
    <text evidence="3">The sequence shown here is derived from an EMBL/GenBank/DDBJ whole genome shotgun (WGS) entry which is preliminary data.</text>
</comment>
<dbReference type="AlphaFoldDB" id="A0A4U0PFX0"/>
<feature type="region of interest" description="Disordered" evidence="1">
    <location>
        <begin position="27"/>
        <end position="62"/>
    </location>
</feature>
<evidence type="ECO:0000313" key="3">
    <source>
        <dbReference type="EMBL" id="TJZ66841.1"/>
    </source>
</evidence>
<feature type="signal peptide" evidence="2">
    <location>
        <begin position="1"/>
        <end position="27"/>
    </location>
</feature>
<feature type="chain" id="PRO_5020354081" description="Transferrin-binding protein-like solute binding protein" evidence="2">
    <location>
        <begin position="28"/>
        <end position="266"/>
    </location>
</feature>
<dbReference type="OrthoDB" id="9791183at2"/>
<proteinExistence type="predicted"/>
<dbReference type="Proteomes" id="UP000310016">
    <property type="component" value="Unassembled WGS sequence"/>
</dbReference>
<dbReference type="PROSITE" id="PS51257">
    <property type="entry name" value="PROKAR_LIPOPROTEIN"/>
    <property type="match status" value="1"/>
</dbReference>